<organism evidence="6 7">
    <name type="scientific">Vibrio ishigakensis</name>
    <dbReference type="NCBI Taxonomy" id="1481914"/>
    <lineage>
        <taxon>Bacteria</taxon>
        <taxon>Pseudomonadati</taxon>
        <taxon>Pseudomonadota</taxon>
        <taxon>Gammaproteobacteria</taxon>
        <taxon>Vibrionales</taxon>
        <taxon>Vibrionaceae</taxon>
        <taxon>Vibrio</taxon>
    </lineage>
</organism>
<dbReference type="GO" id="GO:0009279">
    <property type="term" value="C:cell outer membrane"/>
    <property type="evidence" value="ECO:0007669"/>
    <property type="project" value="UniProtKB-SubCell"/>
</dbReference>
<gene>
    <name evidence="6" type="ORF">JCM19241_1168</name>
</gene>
<evidence type="ECO:0000256" key="4">
    <source>
        <dbReference type="ARBA" id="ARBA00023136"/>
    </source>
</evidence>
<dbReference type="Proteomes" id="UP000031666">
    <property type="component" value="Unassembled WGS sequence"/>
</dbReference>
<dbReference type="Pfam" id="PF06629">
    <property type="entry name" value="MipA"/>
    <property type="match status" value="1"/>
</dbReference>
<reference evidence="6 7" key="1">
    <citation type="submission" date="2015-01" db="EMBL/GenBank/DDBJ databases">
        <title>Vibrio sp. C94 JCM 19241 whole genome shotgun sequence.</title>
        <authorList>
            <person name="Sawabe T."/>
            <person name="Meirelles P."/>
            <person name="Feng G."/>
            <person name="Sayaka M."/>
            <person name="Hattori M."/>
            <person name="Ohkuma M."/>
        </authorList>
    </citation>
    <scope>NUCLEOTIDE SEQUENCE [LARGE SCALE GENOMIC DNA]</scope>
    <source>
        <strain evidence="7">JCM 19241</strain>
    </source>
</reference>
<evidence type="ECO:0000256" key="1">
    <source>
        <dbReference type="ARBA" id="ARBA00004442"/>
    </source>
</evidence>
<evidence type="ECO:0000256" key="2">
    <source>
        <dbReference type="ARBA" id="ARBA00005722"/>
    </source>
</evidence>
<name>A0A0B8Q5D2_9VIBR</name>
<evidence type="ECO:0000313" key="7">
    <source>
        <dbReference type="Proteomes" id="UP000031666"/>
    </source>
</evidence>
<accession>A0A0B8Q5D2</accession>
<evidence type="ECO:0000256" key="3">
    <source>
        <dbReference type="ARBA" id="ARBA00022729"/>
    </source>
</evidence>
<dbReference type="InterPro" id="IPR010583">
    <property type="entry name" value="MipA"/>
</dbReference>
<keyword evidence="4" id="KW-0472">Membrane</keyword>
<dbReference type="GO" id="GO:0009252">
    <property type="term" value="P:peptidoglycan biosynthetic process"/>
    <property type="evidence" value="ECO:0007669"/>
    <property type="project" value="TreeGrafter"/>
</dbReference>
<comment type="similarity">
    <text evidence="2">Belongs to the MipA/OmpV family.</text>
</comment>
<comment type="caution">
    <text evidence="6">The sequence shown here is derived from an EMBL/GenBank/DDBJ whole genome shotgun (WGS) entry which is preliminary data.</text>
</comment>
<protein>
    <submittedName>
        <fullName evidence="6">Outer membrane protein ompV</fullName>
    </submittedName>
</protein>
<dbReference type="AlphaFoldDB" id="A0A0B8Q5D2"/>
<sequence>MADTNTAYVRNGNIYTHENQAFIGGGVITGSKFYKGQDHQTAAYLNGGYHGEDFNADLAGINYRFLGSNEDIFNMSAFIAANPGFDSDKADILAGMSDRKFSADLGLNADIHLGQGTLTTKFQHDVTGVYKSFQADITYYHPVNLGGIADLVPYAGVHYFSKDYVNYYTGVSQSDATVGRPAYKSDGAFAYKVGYMLVIPVTENLDVTQSTGYSYLDSNISDSPLVDSQNQWATTFGISYAF</sequence>
<proteinExistence type="inferred from homology"/>
<dbReference type="EMBL" id="BBSC01000003">
    <property type="protein sequence ID" value="GAM74825.1"/>
    <property type="molecule type" value="Genomic_DNA"/>
</dbReference>
<evidence type="ECO:0000313" key="6">
    <source>
        <dbReference type="EMBL" id="GAM74825.1"/>
    </source>
</evidence>
<reference evidence="6 7" key="2">
    <citation type="submission" date="2015-01" db="EMBL/GenBank/DDBJ databases">
        <authorList>
            <consortium name="NBRP consortium"/>
            <person name="Sawabe T."/>
            <person name="Meirelles P."/>
            <person name="Feng G."/>
            <person name="Sayaka M."/>
            <person name="Hattori M."/>
            <person name="Ohkuma M."/>
        </authorList>
    </citation>
    <scope>NUCLEOTIDE SEQUENCE [LARGE SCALE GENOMIC DNA]</scope>
    <source>
        <strain evidence="7">JCM 19241</strain>
    </source>
</reference>
<keyword evidence="5" id="KW-0998">Cell outer membrane</keyword>
<dbReference type="PANTHER" id="PTHR38776">
    <property type="entry name" value="MLTA-INTERACTING PROTEIN-RELATED"/>
    <property type="match status" value="1"/>
</dbReference>
<keyword evidence="3" id="KW-0732">Signal</keyword>
<evidence type="ECO:0000256" key="5">
    <source>
        <dbReference type="ARBA" id="ARBA00023237"/>
    </source>
</evidence>
<comment type="subcellular location">
    <subcellularLocation>
        <location evidence="1">Cell outer membrane</location>
    </subcellularLocation>
</comment>
<dbReference type="PANTHER" id="PTHR38776:SF1">
    <property type="entry name" value="MLTA-INTERACTING PROTEIN-RELATED"/>
    <property type="match status" value="1"/>
</dbReference>
<dbReference type="STRING" id="1481914.JCM19241_1168"/>